<dbReference type="KEGG" id="snep:Enr13x_40790"/>
<sequence length="194" mass="22075">MPILAKEPDRFPNDLIASDQAKLSRWWLLYTKSRQEKQLMRQLRELQVPHYGPQIEQRRRAPNGRIRTSYVPLFNNYVFLCGDDESRYQSICTGCVQKATEITDVEPLIYDLTQISELVDIGVPLSVEGRLQPGQQVRVKNGPFAGFEGVVIRRDQETRLLVSVRFMDQGVSVKLDDCQLEPLGSAPEPQGSDA</sequence>
<keyword evidence="3" id="KW-0804">Transcription</keyword>
<dbReference type="SUPFAM" id="SSF82679">
    <property type="entry name" value="N-utilization substance G protein NusG, N-terminal domain"/>
    <property type="match status" value="1"/>
</dbReference>
<keyword evidence="6" id="KW-1185">Reference proteome</keyword>
<name>A0A518HTU6_9BACT</name>
<dbReference type="InterPro" id="IPR006645">
    <property type="entry name" value="NGN-like_dom"/>
</dbReference>
<dbReference type="GO" id="GO:0006354">
    <property type="term" value="P:DNA-templated transcription elongation"/>
    <property type="evidence" value="ECO:0007669"/>
    <property type="project" value="InterPro"/>
</dbReference>
<protein>
    <recommendedName>
        <fullName evidence="4">KOW domain-containing protein</fullName>
    </recommendedName>
</protein>
<evidence type="ECO:0000313" key="5">
    <source>
        <dbReference type="EMBL" id="QDV44217.1"/>
    </source>
</evidence>
<dbReference type="Pfam" id="PF00467">
    <property type="entry name" value="KOW"/>
    <property type="match status" value="1"/>
</dbReference>
<evidence type="ECO:0000256" key="3">
    <source>
        <dbReference type="ARBA" id="ARBA00023163"/>
    </source>
</evidence>
<dbReference type="InterPro" id="IPR008991">
    <property type="entry name" value="Translation_prot_SH3-like_sf"/>
</dbReference>
<dbReference type="SUPFAM" id="SSF50104">
    <property type="entry name" value="Translation proteins SH3-like domain"/>
    <property type="match status" value="1"/>
</dbReference>
<dbReference type="SMART" id="SM00739">
    <property type="entry name" value="KOW"/>
    <property type="match status" value="1"/>
</dbReference>
<keyword evidence="2" id="KW-0805">Transcription regulation</keyword>
<dbReference type="EMBL" id="CP037423">
    <property type="protein sequence ID" value="QDV44217.1"/>
    <property type="molecule type" value="Genomic_DNA"/>
</dbReference>
<gene>
    <name evidence="5" type="ORF">Enr13x_40790</name>
</gene>
<reference evidence="5 6" key="1">
    <citation type="submission" date="2019-03" db="EMBL/GenBank/DDBJ databases">
        <title>Deep-cultivation of Planctomycetes and their phenomic and genomic characterization uncovers novel biology.</title>
        <authorList>
            <person name="Wiegand S."/>
            <person name="Jogler M."/>
            <person name="Boedeker C."/>
            <person name="Pinto D."/>
            <person name="Vollmers J."/>
            <person name="Rivas-Marin E."/>
            <person name="Kohn T."/>
            <person name="Peeters S.H."/>
            <person name="Heuer A."/>
            <person name="Rast P."/>
            <person name="Oberbeckmann S."/>
            <person name="Bunk B."/>
            <person name="Jeske O."/>
            <person name="Meyerdierks A."/>
            <person name="Storesund J.E."/>
            <person name="Kallscheuer N."/>
            <person name="Luecker S."/>
            <person name="Lage O.M."/>
            <person name="Pohl T."/>
            <person name="Merkel B.J."/>
            <person name="Hornburger P."/>
            <person name="Mueller R.-W."/>
            <person name="Bruemmer F."/>
            <person name="Labrenz M."/>
            <person name="Spormann A.M."/>
            <person name="Op den Camp H."/>
            <person name="Overmann J."/>
            <person name="Amann R."/>
            <person name="Jetten M.S.M."/>
            <person name="Mascher T."/>
            <person name="Medema M.H."/>
            <person name="Devos D.P."/>
            <person name="Kaster A.-K."/>
            <person name="Ovreas L."/>
            <person name="Rohde M."/>
            <person name="Galperin M.Y."/>
            <person name="Jogler C."/>
        </authorList>
    </citation>
    <scope>NUCLEOTIDE SEQUENCE [LARGE SCALE GENOMIC DNA]</scope>
    <source>
        <strain evidence="5 6">Enr13</strain>
    </source>
</reference>
<dbReference type="InterPro" id="IPR043425">
    <property type="entry name" value="NusG-like"/>
</dbReference>
<evidence type="ECO:0000256" key="2">
    <source>
        <dbReference type="ARBA" id="ARBA00023015"/>
    </source>
</evidence>
<dbReference type="Pfam" id="PF02357">
    <property type="entry name" value="NusG"/>
    <property type="match status" value="1"/>
</dbReference>
<dbReference type="InterPro" id="IPR005824">
    <property type="entry name" value="KOW"/>
</dbReference>
<evidence type="ECO:0000259" key="4">
    <source>
        <dbReference type="SMART" id="SM00739"/>
    </source>
</evidence>
<evidence type="ECO:0000313" key="6">
    <source>
        <dbReference type="Proteomes" id="UP000319004"/>
    </source>
</evidence>
<dbReference type="CDD" id="cd06091">
    <property type="entry name" value="KOW_NusG"/>
    <property type="match status" value="1"/>
</dbReference>
<dbReference type="CDD" id="cd09895">
    <property type="entry name" value="NGN_SP_UpxY"/>
    <property type="match status" value="1"/>
</dbReference>
<dbReference type="OrthoDB" id="275381at2"/>
<proteinExistence type="predicted"/>
<dbReference type="PANTHER" id="PTHR30265:SF2">
    <property type="entry name" value="TRANSCRIPTION TERMINATION_ANTITERMINATION PROTEIN NUSG"/>
    <property type="match status" value="1"/>
</dbReference>
<dbReference type="Proteomes" id="UP000319004">
    <property type="component" value="Chromosome"/>
</dbReference>
<accession>A0A518HTU6</accession>
<feature type="domain" description="KOW" evidence="4">
    <location>
        <begin position="130"/>
        <end position="157"/>
    </location>
</feature>
<dbReference type="GO" id="GO:0005829">
    <property type="term" value="C:cytosol"/>
    <property type="evidence" value="ECO:0007669"/>
    <property type="project" value="TreeGrafter"/>
</dbReference>
<dbReference type="AlphaFoldDB" id="A0A518HTU6"/>
<dbReference type="GO" id="GO:0031564">
    <property type="term" value="P:transcription antitermination"/>
    <property type="evidence" value="ECO:0007669"/>
    <property type="project" value="UniProtKB-KW"/>
</dbReference>
<evidence type="ECO:0000256" key="1">
    <source>
        <dbReference type="ARBA" id="ARBA00022814"/>
    </source>
</evidence>
<dbReference type="PANTHER" id="PTHR30265">
    <property type="entry name" value="RHO-INTERACTING TRANSCRIPTION TERMINATION FACTOR NUSG"/>
    <property type="match status" value="1"/>
</dbReference>
<dbReference type="RefSeq" id="WP_145388596.1">
    <property type="nucleotide sequence ID" value="NZ_CP037423.1"/>
</dbReference>
<dbReference type="InterPro" id="IPR036735">
    <property type="entry name" value="NGN_dom_sf"/>
</dbReference>
<keyword evidence="1" id="KW-0889">Transcription antitermination</keyword>
<dbReference type="Gene3D" id="3.30.70.940">
    <property type="entry name" value="NusG, N-terminal domain"/>
    <property type="match status" value="1"/>
</dbReference>
<organism evidence="5 6">
    <name type="scientific">Stieleria neptunia</name>
    <dbReference type="NCBI Taxonomy" id="2527979"/>
    <lineage>
        <taxon>Bacteria</taxon>
        <taxon>Pseudomonadati</taxon>
        <taxon>Planctomycetota</taxon>
        <taxon>Planctomycetia</taxon>
        <taxon>Pirellulales</taxon>
        <taxon>Pirellulaceae</taxon>
        <taxon>Stieleria</taxon>
    </lineage>
</organism>